<dbReference type="Gene3D" id="2.60.40.10">
    <property type="entry name" value="Immunoglobulins"/>
    <property type="match status" value="4"/>
</dbReference>
<proteinExistence type="predicted"/>
<gene>
    <name evidence="8" type="ORF">FBUS_03261</name>
</gene>
<dbReference type="PANTHER" id="PTHR46127">
    <property type="entry name" value="CILIA- AND FLAGELLA-ASSOCIATED PROTEIN 65"/>
    <property type="match status" value="1"/>
</dbReference>
<dbReference type="AlphaFoldDB" id="A0A8E0RKR6"/>
<feature type="domain" description="CFAP65 fourth Ig-like" evidence="7">
    <location>
        <begin position="340"/>
        <end position="458"/>
    </location>
</feature>
<evidence type="ECO:0000256" key="1">
    <source>
        <dbReference type="ARBA" id="ARBA00004138"/>
    </source>
</evidence>
<comment type="subcellular location">
    <subcellularLocation>
        <location evidence="1">Cell projection</location>
        <location evidence="1">Cilium</location>
    </subcellularLocation>
    <subcellularLocation>
        <location evidence="2">Cytoplasm</location>
    </subcellularLocation>
</comment>
<dbReference type="GO" id="GO:0005929">
    <property type="term" value="C:cilium"/>
    <property type="evidence" value="ECO:0007669"/>
    <property type="project" value="UniProtKB-SubCell"/>
</dbReference>
<dbReference type="Pfam" id="PF24507">
    <property type="entry name" value="Ig_CFAP65_4th"/>
    <property type="match status" value="1"/>
</dbReference>
<sequence>MTKSRTRCGGFEFDCELVWTEWRPGIKYVKHINVQNLNTKSIELQYSLPTTSEFQTIYPKTCKIAAGALFRLPISFTPVQKKVHQDKVTFKIKDSNEFSVYLRALLPAYAISVPKKLDFGFVAVNDSKSHILTVRNLSTLETPFILRIRSPFATDTIEGTLSSKEKRMISLSFQPQNPGFFTMDMHLDYGPSYDRTASMSLCGTAEYPKLSVSTYNRSNQPEWEDGRLVNLQFPITESGSRSERMIVLQNSSKVDANARIQPISCAVGFTEDQIFRVSVIKAVMRPGQKLEIPVYYQPKETGGDDVGYFKVIISELFGETLVKCSGRSPKVNVNISTDYLVFDVVRLGHYDQRVLFIRNTCGLATTYQLITNITSGKSESSSKESKDRVFTATVFPIMDGQSSGCISSGDEIRIVIGFVPPRAGHYYRRLTLLVSNQVNTFLDTIGPLFVDLLGTCHDLHEQPHRLTRQHLRLGQLADGEKSLQSDTETQYEYAHTFNYFQPPGECYSTSQAAFEEYARVRHVMETVTELPPISIDPAYVEFTVNEELVRQAVRCAQYQIDTEQLGLPPHENGSSYGLTRRVVVQNQTTDVMLIRWTPFRPLPPLALRNKLLSTDLEIIDQTNSDDRWTQKSTGSFLIEPMECELAGGASCNFVVTFVPNRLDHFFHHEFEGFATYKIQRDCSLCSSDTLRIPHCITVNCFGHTFAPSKQPFMPEFGIDRQCINYPSMDVGETRFETFCVRNNSVQPLVVQQGLPSTTELNEKKTEQNHEKFTQLFFPALPVEPSSSLTGPVPATLLVWNAVYPTLRITDILGSGLLETYGAVELWRDLGIDR</sequence>
<keyword evidence="9" id="KW-1185">Reference proteome</keyword>
<evidence type="ECO:0000256" key="4">
    <source>
        <dbReference type="ARBA" id="ARBA00023069"/>
    </source>
</evidence>
<keyword evidence="3" id="KW-0963">Cytoplasm</keyword>
<protein>
    <recommendedName>
        <fullName evidence="10">Abnormal spindle-like microcephaly-associated protein ASH domain-containing protein</fullName>
    </recommendedName>
</protein>
<evidence type="ECO:0000313" key="8">
    <source>
        <dbReference type="EMBL" id="KAA0183722.1"/>
    </source>
</evidence>
<evidence type="ECO:0000259" key="7">
    <source>
        <dbReference type="Pfam" id="PF24507"/>
    </source>
</evidence>
<evidence type="ECO:0000256" key="2">
    <source>
        <dbReference type="ARBA" id="ARBA00004496"/>
    </source>
</evidence>
<keyword evidence="5" id="KW-0966">Cell projection</keyword>
<dbReference type="Pfam" id="PF22544">
    <property type="entry name" value="HYDIN_VesB_CFA65-like_Ig"/>
    <property type="match status" value="1"/>
</dbReference>
<dbReference type="Proteomes" id="UP000728185">
    <property type="component" value="Unassembled WGS sequence"/>
</dbReference>
<reference evidence="8" key="1">
    <citation type="submission" date="2019-05" db="EMBL/GenBank/DDBJ databases">
        <title>Annotation for the trematode Fasciolopsis buski.</title>
        <authorList>
            <person name="Choi Y.-J."/>
        </authorList>
    </citation>
    <scope>NUCLEOTIDE SEQUENCE</scope>
    <source>
        <strain evidence="8">HT</strain>
        <tissue evidence="8">Whole worm</tissue>
    </source>
</reference>
<dbReference type="InterPro" id="IPR058536">
    <property type="entry name" value="Ig_CFAP65_4th"/>
</dbReference>
<accession>A0A8E0RKR6</accession>
<dbReference type="InterPro" id="IPR052614">
    <property type="entry name" value="CFAP65"/>
</dbReference>
<feature type="domain" description="HYDIN/VesB/CFA65-like Ig-like" evidence="6">
    <location>
        <begin position="111"/>
        <end position="189"/>
    </location>
</feature>
<keyword evidence="4" id="KW-0969">Cilium</keyword>
<organism evidence="8 9">
    <name type="scientific">Fasciolopsis buskii</name>
    <dbReference type="NCBI Taxonomy" id="27845"/>
    <lineage>
        <taxon>Eukaryota</taxon>
        <taxon>Metazoa</taxon>
        <taxon>Spiralia</taxon>
        <taxon>Lophotrochozoa</taxon>
        <taxon>Platyhelminthes</taxon>
        <taxon>Trematoda</taxon>
        <taxon>Digenea</taxon>
        <taxon>Plagiorchiida</taxon>
        <taxon>Echinostomata</taxon>
        <taxon>Echinostomatoidea</taxon>
        <taxon>Fasciolidae</taxon>
        <taxon>Fasciolopsis</taxon>
    </lineage>
</organism>
<dbReference type="InterPro" id="IPR013783">
    <property type="entry name" value="Ig-like_fold"/>
</dbReference>
<name>A0A8E0RKR6_9TREM</name>
<dbReference type="OrthoDB" id="415597at2759"/>
<evidence type="ECO:0000313" key="9">
    <source>
        <dbReference type="Proteomes" id="UP000728185"/>
    </source>
</evidence>
<dbReference type="PANTHER" id="PTHR46127:SF1">
    <property type="entry name" value="CILIA- AND FLAGELLA-ASSOCIATED PROTEIN 65"/>
    <property type="match status" value="1"/>
</dbReference>
<evidence type="ECO:0000259" key="6">
    <source>
        <dbReference type="Pfam" id="PF22544"/>
    </source>
</evidence>
<evidence type="ECO:0008006" key="10">
    <source>
        <dbReference type="Google" id="ProtNLM"/>
    </source>
</evidence>
<dbReference type="InterPro" id="IPR053879">
    <property type="entry name" value="HYDIN_VesB_CFA65-like_Ig"/>
</dbReference>
<dbReference type="GO" id="GO:0005737">
    <property type="term" value="C:cytoplasm"/>
    <property type="evidence" value="ECO:0007669"/>
    <property type="project" value="UniProtKB-SubCell"/>
</dbReference>
<evidence type="ECO:0000256" key="3">
    <source>
        <dbReference type="ARBA" id="ARBA00022490"/>
    </source>
</evidence>
<comment type="caution">
    <text evidence="8">The sequence shown here is derived from an EMBL/GenBank/DDBJ whole genome shotgun (WGS) entry which is preliminary data.</text>
</comment>
<evidence type="ECO:0000256" key="5">
    <source>
        <dbReference type="ARBA" id="ARBA00023273"/>
    </source>
</evidence>
<dbReference type="EMBL" id="LUCM01011608">
    <property type="protein sequence ID" value="KAA0183722.1"/>
    <property type="molecule type" value="Genomic_DNA"/>
</dbReference>